<evidence type="ECO:0000313" key="2">
    <source>
        <dbReference type="Proteomes" id="UP001176941"/>
    </source>
</evidence>
<proteinExistence type="predicted"/>
<accession>A0ABN8ZRH6</accession>
<dbReference type="Proteomes" id="UP001176941">
    <property type="component" value="Chromosome 6"/>
</dbReference>
<protein>
    <submittedName>
        <fullName evidence="1">Uncharacterized protein</fullName>
    </submittedName>
</protein>
<sequence length="130" mass="15247">MTRGTSLVVQWLRLSASNAGVWVRSRFRGLRSHEPLRCHMPHSQKIKERKKEMTGERMQTAFGKLWLERKGENEKNHSRPQQNPGELFKMGKPLCWKGVGIKDSTIWCQEQVSLCFGKNEMQAWEHRLEV</sequence>
<evidence type="ECO:0000313" key="1">
    <source>
        <dbReference type="EMBL" id="CAI9176505.1"/>
    </source>
</evidence>
<name>A0ABN8ZRH6_RANTA</name>
<gene>
    <name evidence="1" type="ORF">MRATA1EN1_LOCUS25467</name>
</gene>
<reference evidence="1" key="1">
    <citation type="submission" date="2023-04" db="EMBL/GenBank/DDBJ databases">
        <authorList>
            <consortium name="ELIXIR-Norway"/>
        </authorList>
    </citation>
    <scope>NUCLEOTIDE SEQUENCE [LARGE SCALE GENOMIC DNA]</scope>
</reference>
<keyword evidence="2" id="KW-1185">Reference proteome</keyword>
<dbReference type="EMBL" id="OX459942">
    <property type="protein sequence ID" value="CAI9176505.1"/>
    <property type="molecule type" value="Genomic_DNA"/>
</dbReference>
<organism evidence="1 2">
    <name type="scientific">Rangifer tarandus platyrhynchus</name>
    <name type="common">Svalbard reindeer</name>
    <dbReference type="NCBI Taxonomy" id="3082113"/>
    <lineage>
        <taxon>Eukaryota</taxon>
        <taxon>Metazoa</taxon>
        <taxon>Chordata</taxon>
        <taxon>Craniata</taxon>
        <taxon>Vertebrata</taxon>
        <taxon>Euteleostomi</taxon>
        <taxon>Mammalia</taxon>
        <taxon>Eutheria</taxon>
        <taxon>Laurasiatheria</taxon>
        <taxon>Artiodactyla</taxon>
        <taxon>Ruminantia</taxon>
        <taxon>Pecora</taxon>
        <taxon>Cervidae</taxon>
        <taxon>Odocoileinae</taxon>
        <taxon>Rangifer</taxon>
    </lineage>
</organism>